<feature type="compositionally biased region" description="Basic and acidic residues" evidence="1">
    <location>
        <begin position="57"/>
        <end position="71"/>
    </location>
</feature>
<dbReference type="OrthoDB" id="3176940at2759"/>
<feature type="region of interest" description="Disordered" evidence="1">
    <location>
        <begin position="457"/>
        <end position="540"/>
    </location>
</feature>
<name>A0A369JKN1_HYPMA</name>
<feature type="compositionally biased region" description="Acidic residues" evidence="1">
    <location>
        <begin position="500"/>
        <end position="525"/>
    </location>
</feature>
<feature type="domain" description="DUF6697" evidence="2">
    <location>
        <begin position="264"/>
        <end position="455"/>
    </location>
</feature>
<accession>A0A369JKN1</accession>
<dbReference type="STRING" id="39966.A0A369JKN1"/>
<feature type="compositionally biased region" description="Basic and acidic residues" evidence="1">
    <location>
        <begin position="467"/>
        <end position="482"/>
    </location>
</feature>
<organism evidence="3 4">
    <name type="scientific">Hypsizygus marmoreus</name>
    <name type="common">White beech mushroom</name>
    <name type="synonym">Agaricus marmoreus</name>
    <dbReference type="NCBI Taxonomy" id="39966"/>
    <lineage>
        <taxon>Eukaryota</taxon>
        <taxon>Fungi</taxon>
        <taxon>Dikarya</taxon>
        <taxon>Basidiomycota</taxon>
        <taxon>Agaricomycotina</taxon>
        <taxon>Agaricomycetes</taxon>
        <taxon>Agaricomycetidae</taxon>
        <taxon>Agaricales</taxon>
        <taxon>Tricholomatineae</taxon>
        <taxon>Lyophyllaceae</taxon>
        <taxon>Hypsizygus</taxon>
    </lineage>
</organism>
<dbReference type="AlphaFoldDB" id="A0A369JKN1"/>
<evidence type="ECO:0000313" key="3">
    <source>
        <dbReference type="EMBL" id="RDB20273.1"/>
    </source>
</evidence>
<feature type="region of interest" description="Disordered" evidence="1">
    <location>
        <begin position="18"/>
        <end position="118"/>
    </location>
</feature>
<comment type="caution">
    <text evidence="3">The sequence shown here is derived from an EMBL/GenBank/DDBJ whole genome shotgun (WGS) entry which is preliminary data.</text>
</comment>
<evidence type="ECO:0000256" key="1">
    <source>
        <dbReference type="SAM" id="MobiDB-lite"/>
    </source>
</evidence>
<dbReference type="Pfam" id="PF20411">
    <property type="entry name" value="DUF6697"/>
    <property type="match status" value="1"/>
</dbReference>
<dbReference type="InParanoid" id="A0A369JKN1"/>
<reference evidence="3" key="1">
    <citation type="submission" date="2018-04" db="EMBL/GenBank/DDBJ databases">
        <title>Whole genome sequencing of Hypsizygus marmoreus.</title>
        <authorList>
            <person name="Choi I.-G."/>
            <person name="Min B."/>
            <person name="Kim J.-G."/>
            <person name="Kim S."/>
            <person name="Oh Y.-L."/>
            <person name="Kong W.-S."/>
            <person name="Park H."/>
            <person name="Jeong J."/>
            <person name="Song E.-S."/>
        </authorList>
    </citation>
    <scope>NUCLEOTIDE SEQUENCE [LARGE SCALE GENOMIC DNA]</scope>
    <source>
        <strain evidence="3">51987-8</strain>
    </source>
</reference>
<protein>
    <recommendedName>
        <fullName evidence="2">DUF6697 domain-containing protein</fullName>
    </recommendedName>
</protein>
<proteinExistence type="predicted"/>
<feature type="compositionally biased region" description="Basic and acidic residues" evidence="1">
    <location>
        <begin position="93"/>
        <end position="111"/>
    </location>
</feature>
<keyword evidence="4" id="KW-1185">Reference proteome</keyword>
<dbReference type="InterPro" id="IPR046520">
    <property type="entry name" value="DUF6697"/>
</dbReference>
<gene>
    <name evidence="3" type="ORF">Hypma_012569</name>
</gene>
<evidence type="ECO:0000313" key="4">
    <source>
        <dbReference type="Proteomes" id="UP000076154"/>
    </source>
</evidence>
<dbReference type="Proteomes" id="UP000076154">
    <property type="component" value="Unassembled WGS sequence"/>
</dbReference>
<dbReference type="EMBL" id="LUEZ02000069">
    <property type="protein sequence ID" value="RDB20273.1"/>
    <property type="molecule type" value="Genomic_DNA"/>
</dbReference>
<sequence length="540" mass="61540">MPALNSRSAIATLAVTRQSNIKDEFDPNDMPLTVFNKPEDLQNPKSSSLSDVKVCSAKKEDTQKSEEKLDSKSGTNDAKGLGLPLKANEFEDDTKLQKSDDSKPHFGELECRPPVTPPPTYEFVVDTRHIPDYNDGGEDYELDPLTPLPSSPVNEGYELSMTMKDHLAEMTNPRQAKRRKVFMEAVEVPTLQSIFGDRVGPQIGRAFEEDEEEIKVMLENLKNPNVKKSEGRVLTLDTVRERLRKDGLGLYPIPLDKSVQDVEVTRLFLSKHYGGGMVETFPTIGKKFLHLHDLRDFMYPNLDYNPHCPEVPGAPGLFFAADGHHADPWPEIQRVISRIRSGWWLYQGQYRMKPAKSLTKEEWASQKQKFRNTWAKQIYKKDWGKTIRARIFLRERLRRECTEAELNKALDNERGYHETTPDKILRAFARGEEFIAVWTMKCVGYDTEFQLNLANKFPTWVPPPPKAKADKGTKKPRSEGRPRNSQATAGQKRKRAAVDLSDEESDSDSSDGEDSQDSEPEEVEEVAYRTRGTRSRPIIL</sequence>
<evidence type="ECO:0000259" key="2">
    <source>
        <dbReference type="Pfam" id="PF20411"/>
    </source>
</evidence>